<evidence type="ECO:0000256" key="4">
    <source>
        <dbReference type="ARBA" id="ARBA00022692"/>
    </source>
</evidence>
<dbReference type="OrthoDB" id="9808602at2"/>
<dbReference type="PANTHER" id="PTHR30576:SF21">
    <property type="entry name" value="UDP-GLUCOSE:UNDECAPRENYL-PHOSPHATE GLUCOSE-1-PHOSPHATE TRANSFERASE"/>
    <property type="match status" value="1"/>
</dbReference>
<comment type="similarity">
    <text evidence="2">Belongs to the bacterial sugar transferase family.</text>
</comment>
<sequence>MKIGDIYTMLSEQQKISFFLPIIDFFVFLLIAFTVRFLKSDLTLFTSTIILFMLLMVVFNFYSARFQNRSTYFISVITLIIVLNICIIILQFSLFERFIYTKTGLLKINGLSLIYLYIRRYLLFIYLKNNRKNIYILSSSGTEKMEYLIKEKASRRNNWYYMGVHKTEDFFTTVRQNLNKEETIVLINNLTSYTEHEQKNILALKMNGYYVHTYADFCELYLNKIAIESINDEWLILSKGFDSIFLSNYSRLKRITDIFLAVIGLTISLPLLLIAAVMIKIDSKGSILFSQTRTGKNGKPFTIYKLRTMRQDAEKDGAKWASQNDSRITPVGNFLRKTRIDEIPQMYNVLIGNMSFIGPRPERPEFDRELSKEIPYYMLRYLIKPGLTGWAQVNYGYGASVEDSKMKLKYDLYYIKNYSFFLDLRIIFKTILIVLFRKGR</sequence>
<evidence type="ECO:0000256" key="7">
    <source>
        <dbReference type="SAM" id="Phobius"/>
    </source>
</evidence>
<dbReference type="Pfam" id="PF02397">
    <property type="entry name" value="Bac_transf"/>
    <property type="match status" value="1"/>
</dbReference>
<proteinExistence type="inferred from homology"/>
<evidence type="ECO:0000256" key="2">
    <source>
        <dbReference type="ARBA" id="ARBA00006464"/>
    </source>
</evidence>
<keyword evidence="3 9" id="KW-0808">Transferase</keyword>
<feature type="transmembrane region" description="Helical" evidence="7">
    <location>
        <begin position="71"/>
        <end position="92"/>
    </location>
</feature>
<dbReference type="GO" id="GO:0009242">
    <property type="term" value="P:colanic acid biosynthetic process"/>
    <property type="evidence" value="ECO:0007669"/>
    <property type="project" value="TreeGrafter"/>
</dbReference>
<feature type="transmembrane region" description="Helical" evidence="7">
    <location>
        <begin position="44"/>
        <end position="64"/>
    </location>
</feature>
<feature type="transmembrane region" description="Helical" evidence="7">
    <location>
        <begin position="258"/>
        <end position="279"/>
    </location>
</feature>
<evidence type="ECO:0000259" key="8">
    <source>
        <dbReference type="Pfam" id="PF02397"/>
    </source>
</evidence>
<feature type="domain" description="Bacterial sugar transferase" evidence="8">
    <location>
        <begin position="253"/>
        <end position="435"/>
    </location>
</feature>
<accession>A0A4R1KCT6</accession>
<comment type="subcellular location">
    <subcellularLocation>
        <location evidence="1">Membrane</location>
        <topology evidence="1">Multi-pass membrane protein</topology>
    </subcellularLocation>
</comment>
<dbReference type="GO" id="GO:0089702">
    <property type="term" value="F:undecaprenyl-phosphate glucose phosphotransferase activity"/>
    <property type="evidence" value="ECO:0007669"/>
    <property type="project" value="TreeGrafter"/>
</dbReference>
<evidence type="ECO:0000256" key="6">
    <source>
        <dbReference type="ARBA" id="ARBA00023136"/>
    </source>
</evidence>
<keyword evidence="10" id="KW-1185">Reference proteome</keyword>
<reference evidence="9 10" key="1">
    <citation type="submission" date="2019-03" db="EMBL/GenBank/DDBJ databases">
        <title>Genomic Encyclopedia of Type Strains, Phase IV (KMG-IV): sequencing the most valuable type-strain genomes for metagenomic binning, comparative biology and taxonomic classification.</title>
        <authorList>
            <person name="Goeker M."/>
        </authorList>
    </citation>
    <scope>NUCLEOTIDE SEQUENCE [LARGE SCALE GENOMIC DNA]</scope>
    <source>
        <strain evidence="9 10">DSM 24984</strain>
    </source>
</reference>
<evidence type="ECO:0000256" key="3">
    <source>
        <dbReference type="ARBA" id="ARBA00022679"/>
    </source>
</evidence>
<feature type="transmembrane region" description="Helical" evidence="7">
    <location>
        <begin position="16"/>
        <end position="38"/>
    </location>
</feature>
<keyword evidence="5 7" id="KW-1133">Transmembrane helix</keyword>
<organism evidence="9 10">
    <name type="scientific">Seleniivibrio woodruffii</name>
    <dbReference type="NCBI Taxonomy" id="1078050"/>
    <lineage>
        <taxon>Bacteria</taxon>
        <taxon>Pseudomonadati</taxon>
        <taxon>Deferribacterota</taxon>
        <taxon>Deferribacteres</taxon>
        <taxon>Deferribacterales</taxon>
        <taxon>Geovibrionaceae</taxon>
        <taxon>Seleniivibrio</taxon>
    </lineage>
</organism>
<evidence type="ECO:0000313" key="10">
    <source>
        <dbReference type="Proteomes" id="UP000294614"/>
    </source>
</evidence>
<comment type="caution">
    <text evidence="9">The sequence shown here is derived from an EMBL/GenBank/DDBJ whole genome shotgun (WGS) entry which is preliminary data.</text>
</comment>
<dbReference type="AlphaFoldDB" id="A0A4R1KCT6"/>
<evidence type="ECO:0000313" key="9">
    <source>
        <dbReference type="EMBL" id="TCK62365.1"/>
    </source>
</evidence>
<keyword evidence="6 7" id="KW-0472">Membrane</keyword>
<name>A0A4R1KCT6_9BACT</name>
<gene>
    <name evidence="9" type="ORF">C8D98_0890</name>
</gene>
<dbReference type="GO" id="GO:0016020">
    <property type="term" value="C:membrane"/>
    <property type="evidence" value="ECO:0007669"/>
    <property type="project" value="UniProtKB-SubCell"/>
</dbReference>
<dbReference type="RefSeq" id="WP_132872363.1">
    <property type="nucleotide sequence ID" value="NZ_SMGG01000003.1"/>
</dbReference>
<dbReference type="Proteomes" id="UP000294614">
    <property type="component" value="Unassembled WGS sequence"/>
</dbReference>
<dbReference type="InterPro" id="IPR017475">
    <property type="entry name" value="EPS_sugar_tfrase"/>
</dbReference>
<dbReference type="NCBIfam" id="TIGR03025">
    <property type="entry name" value="EPS_sugtrans"/>
    <property type="match status" value="1"/>
</dbReference>
<dbReference type="EMBL" id="SMGG01000003">
    <property type="protein sequence ID" value="TCK62365.1"/>
    <property type="molecule type" value="Genomic_DNA"/>
</dbReference>
<evidence type="ECO:0000256" key="1">
    <source>
        <dbReference type="ARBA" id="ARBA00004141"/>
    </source>
</evidence>
<evidence type="ECO:0000256" key="5">
    <source>
        <dbReference type="ARBA" id="ARBA00022989"/>
    </source>
</evidence>
<protein>
    <submittedName>
        <fullName evidence="9">Exopolysaccharide biosynthesis polyprenyl glycosylphosphotransferase</fullName>
    </submittedName>
</protein>
<keyword evidence="4 7" id="KW-0812">Transmembrane</keyword>
<dbReference type="InterPro" id="IPR003362">
    <property type="entry name" value="Bact_transf"/>
</dbReference>
<dbReference type="PANTHER" id="PTHR30576">
    <property type="entry name" value="COLANIC BIOSYNTHESIS UDP-GLUCOSE LIPID CARRIER TRANSFERASE"/>
    <property type="match status" value="1"/>
</dbReference>